<evidence type="ECO:0000313" key="3">
    <source>
        <dbReference type="Proteomes" id="UP001209878"/>
    </source>
</evidence>
<feature type="signal peptide" evidence="1">
    <location>
        <begin position="1"/>
        <end position="21"/>
    </location>
</feature>
<dbReference type="Proteomes" id="UP001209878">
    <property type="component" value="Unassembled WGS sequence"/>
</dbReference>
<feature type="chain" id="PRO_5042102824" evidence="1">
    <location>
        <begin position="22"/>
        <end position="253"/>
    </location>
</feature>
<keyword evidence="3" id="KW-1185">Reference proteome</keyword>
<dbReference type="EMBL" id="JAODUO010000147">
    <property type="protein sequence ID" value="KAK2187995.1"/>
    <property type="molecule type" value="Genomic_DNA"/>
</dbReference>
<keyword evidence="1" id="KW-0732">Signal</keyword>
<reference evidence="2" key="1">
    <citation type="journal article" date="2023" name="Mol. Biol. Evol.">
        <title>Third-Generation Sequencing Reveals the Adaptive Role of the Epigenome in Three Deep-Sea Polychaetes.</title>
        <authorList>
            <person name="Perez M."/>
            <person name="Aroh O."/>
            <person name="Sun Y."/>
            <person name="Lan Y."/>
            <person name="Juniper S.K."/>
            <person name="Young C.R."/>
            <person name="Angers B."/>
            <person name="Qian P.Y."/>
        </authorList>
    </citation>
    <scope>NUCLEOTIDE SEQUENCE</scope>
    <source>
        <strain evidence="2">R07B-5</strain>
    </source>
</reference>
<comment type="caution">
    <text evidence="2">The sequence shown here is derived from an EMBL/GenBank/DDBJ whole genome shotgun (WGS) entry which is preliminary data.</text>
</comment>
<evidence type="ECO:0000256" key="1">
    <source>
        <dbReference type="SAM" id="SignalP"/>
    </source>
</evidence>
<organism evidence="2 3">
    <name type="scientific">Ridgeia piscesae</name>
    <name type="common">Tubeworm</name>
    <dbReference type="NCBI Taxonomy" id="27915"/>
    <lineage>
        <taxon>Eukaryota</taxon>
        <taxon>Metazoa</taxon>
        <taxon>Spiralia</taxon>
        <taxon>Lophotrochozoa</taxon>
        <taxon>Annelida</taxon>
        <taxon>Polychaeta</taxon>
        <taxon>Sedentaria</taxon>
        <taxon>Canalipalpata</taxon>
        <taxon>Sabellida</taxon>
        <taxon>Siboglinidae</taxon>
        <taxon>Ridgeia</taxon>
    </lineage>
</organism>
<accession>A0AAD9P4U8</accession>
<proteinExistence type="predicted"/>
<gene>
    <name evidence="2" type="ORF">NP493_147g01004</name>
</gene>
<dbReference type="AlphaFoldDB" id="A0AAD9P4U8"/>
<protein>
    <submittedName>
        <fullName evidence="2">Uncharacterized protein</fullName>
    </submittedName>
</protein>
<evidence type="ECO:0000313" key="2">
    <source>
        <dbReference type="EMBL" id="KAK2187995.1"/>
    </source>
</evidence>
<name>A0AAD9P4U8_RIDPI</name>
<sequence>MRLYAIIAACLTIGIPAATSATAMQSITNEDECKAAGGSCTNRDDCPLANNVFQEECGGTYDGCCIPKETVCASKNGSFMPKSECDLKSGYHDTGLHLGDDNCYKMKSYGIIFVVILMVFISGDGKGNGERHINIKTKEDCEAFDGECNKPKDCNLTQSVHMEPASGGTCGGDELDFCCIAKEFMCVHHANGTFIPDAECNAKPGFTASGLELNGLNCCKPEEDEDDASGTAVSRLSSGAVVLMIAVCAYRMF</sequence>